<sequence length="122" mass="13666">MTCPVVTELARNVSAGFERVYGLRGPLDRQVRRAGRALPAALRREAHLLAEAWEQAHHPRLSRRLDRARLRLAHDRLMAYLCRADAARNRRVKLASLIQTVSVNLLAAMAVLAGIAVWRGLV</sequence>
<dbReference type="Proteomes" id="UP000295050">
    <property type="component" value="Unassembled WGS sequence"/>
</dbReference>
<feature type="transmembrane region" description="Helical" evidence="1">
    <location>
        <begin position="97"/>
        <end position="118"/>
    </location>
</feature>
<accession>A0A4R2RCU5</accession>
<keyword evidence="1" id="KW-0472">Membrane</keyword>
<evidence type="ECO:0000256" key="1">
    <source>
        <dbReference type="SAM" id="Phobius"/>
    </source>
</evidence>
<evidence type="ECO:0000313" key="3">
    <source>
        <dbReference type="Proteomes" id="UP000295050"/>
    </source>
</evidence>
<name>A0A4R2RCU5_9RHOB</name>
<proteinExistence type="predicted"/>
<keyword evidence="3" id="KW-1185">Reference proteome</keyword>
<reference evidence="2 3" key="1">
    <citation type="submission" date="2019-03" db="EMBL/GenBank/DDBJ databases">
        <title>Genomic Encyclopedia of Type Strains, Phase IV (KMG-IV): sequencing the most valuable type-strain genomes for metagenomic binning, comparative biology and taxonomic classification.</title>
        <authorList>
            <person name="Goeker M."/>
        </authorList>
    </citation>
    <scope>NUCLEOTIDE SEQUENCE [LARGE SCALE GENOMIC DNA]</scope>
    <source>
        <strain evidence="2 3">DSM 24766</strain>
    </source>
</reference>
<keyword evidence="1" id="KW-1133">Transmembrane helix</keyword>
<gene>
    <name evidence="2" type="ORF">EV663_11151</name>
</gene>
<keyword evidence="1" id="KW-0812">Transmembrane</keyword>
<organism evidence="2 3">
    <name type="scientific">Rhodovulum bhavnagarense</name>
    <dbReference type="NCBI Taxonomy" id="992286"/>
    <lineage>
        <taxon>Bacteria</taxon>
        <taxon>Pseudomonadati</taxon>
        <taxon>Pseudomonadota</taxon>
        <taxon>Alphaproteobacteria</taxon>
        <taxon>Rhodobacterales</taxon>
        <taxon>Paracoccaceae</taxon>
        <taxon>Rhodovulum</taxon>
    </lineage>
</organism>
<protein>
    <submittedName>
        <fullName evidence="2">Uncharacterized protein</fullName>
    </submittedName>
</protein>
<comment type="caution">
    <text evidence="2">The sequence shown here is derived from an EMBL/GenBank/DDBJ whole genome shotgun (WGS) entry which is preliminary data.</text>
</comment>
<dbReference type="EMBL" id="SLXU01000011">
    <property type="protein sequence ID" value="TCP60264.1"/>
    <property type="molecule type" value="Genomic_DNA"/>
</dbReference>
<dbReference type="RefSeq" id="WP_132951897.1">
    <property type="nucleotide sequence ID" value="NZ_SLXU01000011.1"/>
</dbReference>
<dbReference type="AlphaFoldDB" id="A0A4R2RCU5"/>
<evidence type="ECO:0000313" key="2">
    <source>
        <dbReference type="EMBL" id="TCP60264.1"/>
    </source>
</evidence>